<feature type="binding site" evidence="8">
    <location>
        <position position="260"/>
    </location>
    <ligand>
        <name>sn-glycerol 3-phosphate</name>
        <dbReference type="ChEBI" id="CHEBI:57597"/>
    </ligand>
</feature>
<dbReference type="Gene3D" id="1.10.1040.10">
    <property type="entry name" value="N-(1-d-carboxylethyl)-l-norvaline Dehydrogenase, domain 2"/>
    <property type="match status" value="1"/>
</dbReference>
<keyword evidence="8" id="KW-0547">Nucleotide-binding</keyword>
<keyword evidence="5 8" id="KW-0443">Lipid metabolism</keyword>
<comment type="catalytic activity">
    <reaction evidence="8">
        <text>sn-glycerol 3-phosphate + NAD(+) = dihydroxyacetone phosphate + NADH + H(+)</text>
        <dbReference type="Rhea" id="RHEA:11092"/>
        <dbReference type="ChEBI" id="CHEBI:15378"/>
        <dbReference type="ChEBI" id="CHEBI:57540"/>
        <dbReference type="ChEBI" id="CHEBI:57597"/>
        <dbReference type="ChEBI" id="CHEBI:57642"/>
        <dbReference type="ChEBI" id="CHEBI:57945"/>
        <dbReference type="EC" id="1.1.1.94"/>
    </reaction>
</comment>
<dbReference type="PROSITE" id="PS51257">
    <property type="entry name" value="PROKAR_LIPOPROTEIN"/>
    <property type="match status" value="1"/>
</dbReference>
<comment type="caution">
    <text evidence="8">Lacks conserved residue(s) required for the propagation of feature annotation.</text>
</comment>
<feature type="binding site" evidence="8">
    <location>
        <position position="259"/>
    </location>
    <ligand>
        <name>sn-glycerol 3-phosphate</name>
        <dbReference type="ChEBI" id="CHEBI:57597"/>
    </ligand>
</feature>
<dbReference type="Gene3D" id="3.40.50.720">
    <property type="entry name" value="NAD(P)-binding Rossmann-like Domain"/>
    <property type="match status" value="1"/>
</dbReference>
<keyword evidence="6 8" id="KW-0594">Phospholipid biosynthesis</keyword>
<dbReference type="InterPro" id="IPR013328">
    <property type="entry name" value="6PGD_dom2"/>
</dbReference>
<keyword evidence="7 8" id="KW-1208">Phospholipid metabolism</keyword>
<evidence type="ECO:0000256" key="3">
    <source>
        <dbReference type="ARBA" id="ARBA00023002"/>
    </source>
</evidence>
<organism evidence="13 14">
    <name type="scientific">Actinomyces israelii</name>
    <dbReference type="NCBI Taxonomy" id="1659"/>
    <lineage>
        <taxon>Bacteria</taxon>
        <taxon>Bacillati</taxon>
        <taxon>Actinomycetota</taxon>
        <taxon>Actinomycetes</taxon>
        <taxon>Actinomycetales</taxon>
        <taxon>Actinomycetaceae</taxon>
        <taxon>Actinomyces</taxon>
    </lineage>
</organism>
<feature type="binding site" evidence="8">
    <location>
        <position position="144"/>
    </location>
    <ligand>
        <name>NADPH</name>
        <dbReference type="ChEBI" id="CHEBI:57783"/>
    </ligand>
</feature>
<reference evidence="13" key="1">
    <citation type="submission" date="2022-10" db="EMBL/GenBank/DDBJ databases">
        <title>Genome sequence of Actinomyces israelii ATCC 10048.</title>
        <authorList>
            <person name="Watt R.M."/>
            <person name="Tong W.M."/>
        </authorList>
    </citation>
    <scope>NUCLEOTIDE SEQUENCE</scope>
    <source>
        <strain evidence="13">ATCC 10048</strain>
    </source>
</reference>
<feature type="binding site" evidence="8">
    <location>
        <position position="17"/>
    </location>
    <ligand>
        <name>NADPH</name>
        <dbReference type="ChEBI" id="CHEBI:57783"/>
    </ligand>
</feature>
<dbReference type="PANTHER" id="PTHR11728">
    <property type="entry name" value="GLYCEROL-3-PHOSPHATE DEHYDROGENASE"/>
    <property type="match status" value="1"/>
</dbReference>
<feature type="binding site" evidence="8">
    <location>
        <position position="53"/>
    </location>
    <ligand>
        <name>NADPH</name>
        <dbReference type="ChEBI" id="CHEBI:57783"/>
    </ligand>
</feature>
<evidence type="ECO:0000256" key="5">
    <source>
        <dbReference type="ARBA" id="ARBA00023098"/>
    </source>
</evidence>
<feature type="domain" description="Glycerol-3-phosphate dehydrogenase NAD-dependent N-terminal" evidence="11">
    <location>
        <begin position="10"/>
        <end position="164"/>
    </location>
</feature>
<comment type="caution">
    <text evidence="13">The sequence shown here is derived from an EMBL/GenBank/DDBJ whole genome shotgun (WGS) entry which is preliminary data.</text>
</comment>
<sequence length="352" mass="35333">MSDAAVRRAAVVGAGAWGTTFACLLAEAGTPTTVWARREEVAAEINAGTNERYVPGRRLPEGVSATSDLVRAVRGAGLVVAAVPSQSARDVLSPLHGGLEDGAVTVSLMKGVEVGTGLRMSQVLAEALDLPAERVAVISGPNLADEIAARQPTATVVAAADEHVASRVAALCATSTFRPYTNTDVLGVELCGAVKNVIALAVGAAAGCGFGDNSKATIITRGLVEITRLGLALGARPETFSGLAGMGDLVATCSSPLSRNQTFGRRLGEGMSVAQAGRASRGVAEGAKSARAVLDLAASHGVEMPITAGVVAVVEGRATVTEVNDALLARPRKAEGVYAAPAADAGGPGHAG</sequence>
<feature type="binding site" evidence="8">
    <location>
        <position position="38"/>
    </location>
    <ligand>
        <name>NADPH</name>
        <dbReference type="ChEBI" id="CHEBI:57783"/>
    </ligand>
</feature>
<keyword evidence="2 8" id="KW-0444">Lipid biosynthesis</keyword>
<proteinExistence type="inferred from homology"/>
<evidence type="ECO:0000256" key="9">
    <source>
        <dbReference type="RuleBase" id="RU000437"/>
    </source>
</evidence>
<feature type="binding site" evidence="8">
    <location>
        <position position="283"/>
    </location>
    <ligand>
        <name>NADPH</name>
        <dbReference type="ChEBI" id="CHEBI:57783"/>
    </ligand>
</feature>
<evidence type="ECO:0000256" key="2">
    <source>
        <dbReference type="ARBA" id="ARBA00022516"/>
    </source>
</evidence>
<comment type="function">
    <text evidence="8">Catalyzes the reduction of the glycolytic intermediate dihydroxyacetone phosphate (DHAP) to sn-glycerol 3-phosphate (G3P), the key precursor for phospholipid synthesis.</text>
</comment>
<dbReference type="NCBIfam" id="NF000940">
    <property type="entry name" value="PRK00094.1-2"/>
    <property type="match status" value="1"/>
</dbReference>
<feature type="binding site" evidence="8">
    <location>
        <position position="140"/>
    </location>
    <ligand>
        <name>sn-glycerol 3-phosphate</name>
        <dbReference type="ChEBI" id="CHEBI:57597"/>
    </ligand>
</feature>
<gene>
    <name evidence="8" type="primary">gpsA</name>
    <name evidence="13" type="ORF">OHJ16_14530</name>
</gene>
<dbReference type="HAMAP" id="MF_00394">
    <property type="entry name" value="NAD_Glyc3P_dehydrog"/>
    <property type="match status" value="1"/>
</dbReference>
<evidence type="ECO:0000256" key="10">
    <source>
        <dbReference type="RuleBase" id="RU000439"/>
    </source>
</evidence>
<dbReference type="Pfam" id="PF01210">
    <property type="entry name" value="NAD_Gly3P_dh_N"/>
    <property type="match status" value="1"/>
</dbReference>
<feature type="binding site" evidence="8">
    <location>
        <position position="258"/>
    </location>
    <ligand>
        <name>sn-glycerol 3-phosphate</name>
        <dbReference type="ChEBI" id="CHEBI:57597"/>
    </ligand>
</feature>
<dbReference type="InterPro" id="IPR006168">
    <property type="entry name" value="G3P_DH_NAD-dep"/>
</dbReference>
<dbReference type="Pfam" id="PF07479">
    <property type="entry name" value="NAD_Gly3P_dh_C"/>
    <property type="match status" value="1"/>
</dbReference>
<feature type="binding site" evidence="8">
    <location>
        <position position="37"/>
    </location>
    <ligand>
        <name>NADPH</name>
        <dbReference type="ChEBI" id="CHEBI:57783"/>
    </ligand>
</feature>
<evidence type="ECO:0000256" key="8">
    <source>
        <dbReference type="HAMAP-Rule" id="MF_00394"/>
    </source>
</evidence>
<comment type="pathway">
    <text evidence="8">Membrane lipid metabolism; glycerophospholipid metabolism.</text>
</comment>
<evidence type="ECO:0000256" key="1">
    <source>
        <dbReference type="ARBA" id="ARBA00011009"/>
    </source>
</evidence>
<keyword evidence="8" id="KW-0963">Cytoplasm</keyword>
<evidence type="ECO:0000256" key="6">
    <source>
        <dbReference type="ARBA" id="ARBA00023209"/>
    </source>
</evidence>
<keyword evidence="4 8" id="KW-0520">NAD</keyword>
<dbReference type="InterPro" id="IPR036291">
    <property type="entry name" value="NAD(P)-bd_dom_sf"/>
</dbReference>
<feature type="binding site" evidence="8">
    <location>
        <position position="110"/>
    </location>
    <ligand>
        <name>NADPH</name>
        <dbReference type="ChEBI" id="CHEBI:57783"/>
    </ligand>
</feature>
<feature type="binding site" evidence="8">
    <location>
        <position position="195"/>
    </location>
    <ligand>
        <name>sn-glycerol 3-phosphate</name>
        <dbReference type="ChEBI" id="CHEBI:57597"/>
    </ligand>
</feature>
<comment type="catalytic activity">
    <reaction evidence="8 10">
        <text>sn-glycerol 3-phosphate + NADP(+) = dihydroxyacetone phosphate + NADPH + H(+)</text>
        <dbReference type="Rhea" id="RHEA:11096"/>
        <dbReference type="ChEBI" id="CHEBI:15378"/>
        <dbReference type="ChEBI" id="CHEBI:57597"/>
        <dbReference type="ChEBI" id="CHEBI:57642"/>
        <dbReference type="ChEBI" id="CHEBI:57783"/>
        <dbReference type="ChEBI" id="CHEBI:58349"/>
        <dbReference type="EC" id="1.1.1.94"/>
    </reaction>
</comment>
<dbReference type="EC" id="1.1.1.94" evidence="8"/>
<keyword evidence="14" id="KW-1185">Reference proteome</keyword>
<dbReference type="SUPFAM" id="SSF48179">
    <property type="entry name" value="6-phosphogluconate dehydrogenase C-terminal domain-like"/>
    <property type="match status" value="1"/>
</dbReference>
<dbReference type="SUPFAM" id="SSF51735">
    <property type="entry name" value="NAD(P)-binding Rossmann-fold domains"/>
    <property type="match status" value="1"/>
</dbReference>
<feature type="active site" description="Proton acceptor" evidence="8">
    <location>
        <position position="195"/>
    </location>
</feature>
<feature type="domain" description="Glycerol-3-phosphate dehydrogenase NAD-dependent C-terminal" evidence="12">
    <location>
        <begin position="184"/>
        <end position="323"/>
    </location>
</feature>
<dbReference type="EMBL" id="JAPTMY010000044">
    <property type="protein sequence ID" value="MCZ0859256.1"/>
    <property type="molecule type" value="Genomic_DNA"/>
</dbReference>
<dbReference type="PANTHER" id="PTHR11728:SF1">
    <property type="entry name" value="GLYCEROL-3-PHOSPHATE DEHYDROGENASE [NAD(+)] 2, CHLOROPLASTIC"/>
    <property type="match status" value="1"/>
</dbReference>
<dbReference type="PRINTS" id="PR00077">
    <property type="entry name" value="GPDHDRGNASE"/>
</dbReference>
<dbReference type="RefSeq" id="WP_268918508.1">
    <property type="nucleotide sequence ID" value="NZ_CP124548.1"/>
</dbReference>
<evidence type="ECO:0000313" key="14">
    <source>
        <dbReference type="Proteomes" id="UP001072034"/>
    </source>
</evidence>
<name>A0ABT4IBY4_9ACTO</name>
<dbReference type="Proteomes" id="UP001072034">
    <property type="component" value="Unassembled WGS sequence"/>
</dbReference>
<evidence type="ECO:0000259" key="11">
    <source>
        <dbReference type="Pfam" id="PF01210"/>
    </source>
</evidence>
<feature type="binding site" evidence="8">
    <location>
        <position position="259"/>
    </location>
    <ligand>
        <name>NADPH</name>
        <dbReference type="ChEBI" id="CHEBI:57783"/>
    </ligand>
</feature>
<comment type="similarity">
    <text evidence="1 8 9">Belongs to the NAD-dependent glycerol-3-phosphate dehydrogenase family.</text>
</comment>
<evidence type="ECO:0000259" key="12">
    <source>
        <dbReference type="Pfam" id="PF07479"/>
    </source>
</evidence>
<comment type="subcellular location">
    <subcellularLocation>
        <location evidence="8">Cytoplasm</location>
    </subcellularLocation>
</comment>
<dbReference type="PIRSF" id="PIRSF000114">
    <property type="entry name" value="Glycerol-3-P_dh"/>
    <property type="match status" value="1"/>
</dbReference>
<evidence type="ECO:0000313" key="13">
    <source>
        <dbReference type="EMBL" id="MCZ0859256.1"/>
    </source>
</evidence>
<evidence type="ECO:0000256" key="7">
    <source>
        <dbReference type="ARBA" id="ARBA00023264"/>
    </source>
</evidence>
<feature type="binding site" evidence="8">
    <location>
        <position position="110"/>
    </location>
    <ligand>
        <name>sn-glycerol 3-phosphate</name>
        <dbReference type="ChEBI" id="CHEBI:57597"/>
    </ligand>
</feature>
<dbReference type="NCBIfam" id="NF000942">
    <property type="entry name" value="PRK00094.1-4"/>
    <property type="match status" value="1"/>
</dbReference>
<keyword evidence="8" id="KW-0521">NADP</keyword>
<dbReference type="InterPro" id="IPR006109">
    <property type="entry name" value="G3P_DH_NAD-dep_C"/>
</dbReference>
<protein>
    <recommendedName>
        <fullName evidence="8">Glycerol-3-phosphate dehydrogenase [NAD(P)+]</fullName>
        <ecNumber evidence="8">1.1.1.94</ecNumber>
    </recommendedName>
    <alternativeName>
        <fullName evidence="8">NAD(P)(+)-dependent glycerol-3-phosphate dehydrogenase</fullName>
    </alternativeName>
    <alternativeName>
        <fullName evidence="8">NAD(P)H-dependent dihydroxyacetone-phosphate reductase</fullName>
    </alternativeName>
</protein>
<dbReference type="InterPro" id="IPR011128">
    <property type="entry name" value="G3P_DH_NAD-dep_N"/>
</dbReference>
<feature type="binding site" evidence="8">
    <location>
        <position position="248"/>
    </location>
    <ligand>
        <name>sn-glycerol 3-phosphate</name>
        <dbReference type="ChEBI" id="CHEBI:57597"/>
    </ligand>
</feature>
<accession>A0ABT4IBY4</accession>
<evidence type="ECO:0000256" key="4">
    <source>
        <dbReference type="ARBA" id="ARBA00023027"/>
    </source>
</evidence>
<keyword evidence="3 8" id="KW-0560">Oxidoreductase</keyword>
<feature type="binding site" evidence="8">
    <location>
        <position position="285"/>
    </location>
    <ligand>
        <name>NADPH</name>
        <dbReference type="ChEBI" id="CHEBI:57783"/>
    </ligand>
</feature>
<dbReference type="InterPro" id="IPR008927">
    <property type="entry name" value="6-PGluconate_DH-like_C_sf"/>
</dbReference>